<protein>
    <submittedName>
        <fullName evidence="1">Uncharacterized protein</fullName>
    </submittedName>
</protein>
<reference evidence="1" key="1">
    <citation type="submission" date="2021-03" db="EMBL/GenBank/DDBJ databases">
        <title>Draft genome sequence of rust myrtle Austropuccinia psidii MF-1, a brazilian biotype.</title>
        <authorList>
            <person name="Quecine M.C."/>
            <person name="Pachon D.M.R."/>
            <person name="Bonatelli M.L."/>
            <person name="Correr F.H."/>
            <person name="Franceschini L.M."/>
            <person name="Leite T.F."/>
            <person name="Margarido G.R.A."/>
            <person name="Almeida C.A."/>
            <person name="Ferrarezi J.A."/>
            <person name="Labate C.A."/>
        </authorList>
    </citation>
    <scope>NUCLEOTIDE SEQUENCE</scope>
    <source>
        <strain evidence="1">MF-1</strain>
    </source>
</reference>
<organism evidence="1 2">
    <name type="scientific">Austropuccinia psidii MF-1</name>
    <dbReference type="NCBI Taxonomy" id="1389203"/>
    <lineage>
        <taxon>Eukaryota</taxon>
        <taxon>Fungi</taxon>
        <taxon>Dikarya</taxon>
        <taxon>Basidiomycota</taxon>
        <taxon>Pucciniomycotina</taxon>
        <taxon>Pucciniomycetes</taxon>
        <taxon>Pucciniales</taxon>
        <taxon>Sphaerophragmiaceae</taxon>
        <taxon>Austropuccinia</taxon>
    </lineage>
</organism>
<dbReference type="EMBL" id="AVOT02127110">
    <property type="protein sequence ID" value="MBW0587442.1"/>
    <property type="molecule type" value="Genomic_DNA"/>
</dbReference>
<name>A0A9Q3KUS4_9BASI</name>
<evidence type="ECO:0000313" key="2">
    <source>
        <dbReference type="Proteomes" id="UP000765509"/>
    </source>
</evidence>
<accession>A0A9Q3KUS4</accession>
<proteinExistence type="predicted"/>
<comment type="caution">
    <text evidence="1">The sequence shown here is derived from an EMBL/GenBank/DDBJ whole genome shotgun (WGS) entry which is preliminary data.</text>
</comment>
<sequence>MFQSDAPTGAVAALVPSDFSSSPSSPGPLNVVLHMPGKLPTTPEKELDLLGTLPSFLDGAAPSLTRPLSNWAFSGGTAGVPSRGALGVGVRTA</sequence>
<evidence type="ECO:0000313" key="1">
    <source>
        <dbReference type="EMBL" id="MBW0587442.1"/>
    </source>
</evidence>
<dbReference type="AlphaFoldDB" id="A0A9Q3KUS4"/>
<gene>
    <name evidence="1" type="ORF">O181_127157</name>
</gene>
<keyword evidence="2" id="KW-1185">Reference proteome</keyword>
<dbReference type="Proteomes" id="UP000765509">
    <property type="component" value="Unassembled WGS sequence"/>
</dbReference>